<keyword evidence="2" id="KW-0378">Hydrolase</keyword>
<proteinExistence type="inferred from homology"/>
<dbReference type="Gene3D" id="3.60.21.10">
    <property type="match status" value="1"/>
</dbReference>
<keyword evidence="3" id="KW-0408">Iron</keyword>
<dbReference type="InterPro" id="IPR050884">
    <property type="entry name" value="CNP_phosphodiesterase-III"/>
</dbReference>
<dbReference type="RefSeq" id="WP_316025232.1">
    <property type="nucleotide sequence ID" value="NZ_JAWDIO010000002.1"/>
</dbReference>
<dbReference type="PANTHER" id="PTHR42988:SF2">
    <property type="entry name" value="CYCLIC NUCLEOTIDE PHOSPHODIESTERASE CBUA0032-RELATED"/>
    <property type="match status" value="1"/>
</dbReference>
<comment type="caution">
    <text evidence="6">The sequence shown here is derived from an EMBL/GenBank/DDBJ whole genome shotgun (WGS) entry which is preliminary data.</text>
</comment>
<dbReference type="Pfam" id="PF00149">
    <property type="entry name" value="Metallophos"/>
    <property type="match status" value="1"/>
</dbReference>
<dbReference type="InterPro" id="IPR004843">
    <property type="entry name" value="Calcineurin-like_PHP"/>
</dbReference>
<dbReference type="Proteomes" id="UP001247805">
    <property type="component" value="Unassembled WGS sequence"/>
</dbReference>
<evidence type="ECO:0000256" key="1">
    <source>
        <dbReference type="ARBA" id="ARBA00022723"/>
    </source>
</evidence>
<evidence type="ECO:0000313" key="6">
    <source>
        <dbReference type="EMBL" id="MDU0353572.1"/>
    </source>
</evidence>
<accession>A0ABU3SUB8</accession>
<dbReference type="InterPro" id="IPR029052">
    <property type="entry name" value="Metallo-depent_PP-like"/>
</dbReference>
<keyword evidence="7" id="KW-1185">Reference proteome</keyword>
<evidence type="ECO:0000256" key="2">
    <source>
        <dbReference type="ARBA" id="ARBA00022801"/>
    </source>
</evidence>
<dbReference type="EMBL" id="JAWDIO010000002">
    <property type="protein sequence ID" value="MDU0353572.1"/>
    <property type="molecule type" value="Genomic_DNA"/>
</dbReference>
<feature type="domain" description="Calcineurin-like phosphoesterase" evidence="5">
    <location>
        <begin position="1"/>
        <end position="192"/>
    </location>
</feature>
<dbReference type="PANTHER" id="PTHR42988">
    <property type="entry name" value="PHOSPHOHYDROLASE"/>
    <property type="match status" value="1"/>
</dbReference>
<evidence type="ECO:0000256" key="3">
    <source>
        <dbReference type="ARBA" id="ARBA00023004"/>
    </source>
</evidence>
<keyword evidence="1" id="KW-0479">Metal-binding</keyword>
<evidence type="ECO:0000313" key="7">
    <source>
        <dbReference type="Proteomes" id="UP001247805"/>
    </source>
</evidence>
<evidence type="ECO:0000259" key="5">
    <source>
        <dbReference type="Pfam" id="PF00149"/>
    </source>
</evidence>
<reference evidence="6 7" key="1">
    <citation type="submission" date="2023-10" db="EMBL/GenBank/DDBJ databases">
        <title>Glaciecola aquimarina strain GGW-M5 nov., isolated from a coastal seawater.</title>
        <authorList>
            <person name="Bayburt H."/>
            <person name="Kim J.M."/>
            <person name="Choi B.J."/>
            <person name="Jeon C.O."/>
        </authorList>
    </citation>
    <scope>NUCLEOTIDE SEQUENCE [LARGE SCALE GENOMIC DNA]</scope>
    <source>
        <strain evidence="6 7">KCTC 32108</strain>
    </source>
</reference>
<organism evidence="6 7">
    <name type="scientific">Paraglaciecola aquimarina</name>
    <dbReference type="NCBI Taxonomy" id="1235557"/>
    <lineage>
        <taxon>Bacteria</taxon>
        <taxon>Pseudomonadati</taxon>
        <taxon>Pseudomonadota</taxon>
        <taxon>Gammaproteobacteria</taxon>
        <taxon>Alteromonadales</taxon>
        <taxon>Alteromonadaceae</taxon>
        <taxon>Paraglaciecola</taxon>
    </lineage>
</organism>
<protein>
    <submittedName>
        <fullName evidence="6">Metallophosphoesterase</fullName>
    </submittedName>
</protein>
<evidence type="ECO:0000256" key="4">
    <source>
        <dbReference type="ARBA" id="ARBA00025742"/>
    </source>
</evidence>
<name>A0ABU3SUB8_9ALTE</name>
<comment type="similarity">
    <text evidence="4">Belongs to the cyclic nucleotide phosphodiesterase class-III family.</text>
</comment>
<dbReference type="SUPFAM" id="SSF56300">
    <property type="entry name" value="Metallo-dependent phosphatases"/>
    <property type="match status" value="1"/>
</dbReference>
<sequence length="249" mass="28025">MKVIQISDCHLFADKNKLGYNHINPYNSLARILIEVIAHKPDYLLVTGDISGDHSKASYQHFKQLLAAANIQCPYSIIPGNHDLPELLVTQFPAQCLWHNSPLNLGTSQWQLHLMSSHYQGALGYVAEGDLNRLAAHLTDNPDKYHLLAVHHHPVSCGFWMDKHEWLNRAEFINLIEQFPKVKAVVYGHIHNDLETNKKGVKYLACPATCWQWAAEPSFAVSELSSGFRVINLSENGQVNTSVQRLASV</sequence>
<gene>
    <name evidence="6" type="ORF">RS130_06180</name>
</gene>